<dbReference type="FunFam" id="3.40.50.1010:FF:000043">
    <property type="entry name" value="MKT1 domain-containing protein"/>
    <property type="match status" value="1"/>
</dbReference>
<dbReference type="Pfam" id="PF12247">
    <property type="entry name" value="MKT1_N"/>
    <property type="match status" value="1"/>
</dbReference>
<dbReference type="Pfam" id="PF12246">
    <property type="entry name" value="MKT1_C"/>
    <property type="match status" value="1"/>
</dbReference>
<protein>
    <recommendedName>
        <fullName evidence="2">Exonuclease 1</fullName>
        <ecNumber evidence="2">3.1.-.-</ecNumber>
    </recommendedName>
</protein>
<evidence type="ECO:0000256" key="1">
    <source>
        <dbReference type="ARBA" id="ARBA00022845"/>
    </source>
</evidence>
<keyword evidence="2" id="KW-0227">DNA damage</keyword>
<reference evidence="6 7" key="1">
    <citation type="submission" date="2013-02" db="EMBL/GenBank/DDBJ databases">
        <title>The Genome Annotation of Plasmodium falciparum Vietnam Oak-Knoll (FVO).</title>
        <authorList>
            <consortium name="The Broad Institute Genome Sequencing Platform"/>
            <consortium name="The Broad Institute Genome Sequencing Center for Infectious Disease"/>
            <person name="Neafsey D."/>
            <person name="Hoffman S."/>
            <person name="Volkman S."/>
            <person name="Rosenthal P."/>
            <person name="Walker B."/>
            <person name="Young S.K."/>
            <person name="Zeng Q."/>
            <person name="Gargeya S."/>
            <person name="Fitzgerald M."/>
            <person name="Haas B."/>
            <person name="Abouelleil A."/>
            <person name="Allen A.W."/>
            <person name="Alvarado L."/>
            <person name="Arachchi H.M."/>
            <person name="Berlin A.M."/>
            <person name="Chapman S.B."/>
            <person name="Gainer-Dewar J."/>
            <person name="Goldberg J."/>
            <person name="Griggs A."/>
            <person name="Gujja S."/>
            <person name="Hansen M."/>
            <person name="Howarth C."/>
            <person name="Imamovic A."/>
            <person name="Ireland A."/>
            <person name="Larimer J."/>
            <person name="McCowan C."/>
            <person name="Murphy C."/>
            <person name="Pearson M."/>
            <person name="Poon T.W."/>
            <person name="Priest M."/>
            <person name="Roberts A."/>
            <person name="Saif S."/>
            <person name="Shea T."/>
            <person name="Sisk P."/>
            <person name="Sykes S."/>
            <person name="Wortman J."/>
            <person name="Nusbaum C."/>
            <person name="Birren B."/>
        </authorList>
    </citation>
    <scope>NUCLEOTIDE SEQUENCE [LARGE SCALE GENOMIC DNA]</scope>
    <source>
        <strain evidence="7">Vietnam Oak-Knoll (FVO)</strain>
    </source>
</reference>
<comment type="function">
    <text evidence="2">5'-&gt;3' double-stranded DNA exonuclease which may also possess a cryptic 3'-&gt;5' double-stranded DNA exonuclease activity. Functions in DNA mismatch repair.</text>
</comment>
<organism evidence="6 7">
    <name type="scientific">Plasmodium falciparum Vietnam Oak-Knoll</name>
    <name type="common">FVO</name>
    <dbReference type="NCBI Taxonomy" id="1036723"/>
    <lineage>
        <taxon>Eukaryota</taxon>
        <taxon>Sar</taxon>
        <taxon>Alveolata</taxon>
        <taxon>Apicomplexa</taxon>
        <taxon>Aconoidasida</taxon>
        <taxon>Haemosporida</taxon>
        <taxon>Plasmodiidae</taxon>
        <taxon>Plasmodium</taxon>
        <taxon>Plasmodium (Laverania)</taxon>
    </lineage>
</organism>
<feature type="region of interest" description="Disordered" evidence="3">
    <location>
        <begin position="684"/>
        <end position="729"/>
    </location>
</feature>
<keyword evidence="2" id="KW-0378">Hydrolase</keyword>
<evidence type="ECO:0000259" key="5">
    <source>
        <dbReference type="Pfam" id="PF12247"/>
    </source>
</evidence>
<keyword evidence="2" id="KW-0460">Magnesium</keyword>
<sequence length="1236" mass="146060">MRVRRLQSYLTENNLLKKSSLENIKNLTLGIDALYFLRICSDLKDILSDVSGCISPCIFHMIDKQCEYFKKWDIKIIFIFDGITPKGHKLFSAHYHQYIDEGWLYYVNDEKKLSQKSFSEVNNICNSDISFLLFHYLKYKGYECIYAPYLAISQLAYFLEINLVDIVFGPPTLGLHNVTKIILNIVWKKNYFEWIDILYLLKMWNINKEQFIDACLLAGTEYCLTFPYLNLSHFNNGYKQFNFGTSIEFIKQSPLICYLQHFPNDELRKSHMNAYCLCKSMLKYPLVFLCTGHVNCFFFHSNKDQKCLQKKCDASILNDHTGHNEDGDHVDNASIKKKKKINKKDIISTSDEQNDDSDCSIYNKSSYDKNEEDKFFNNKYNRTITNISTNDCIKLSKDGYLKGDKILDKREEDTEQNYHNSKISYDSYCEQDKKDNTIEHPEVAKEKGKYKNSKLIYEHNSDNSKDRKDTNEDTVMEDSTKHIKDIYAKENYKENDIYKKKNHNNDKENISKLVPKDYIKVVGAKFPTCVYYLMSIGLLSKKLLCVLAMGEWIDYSHPIIDSFEYRDTLIDLREYRCRILGLVSIKLNPFFYKRKVKFFDYGYYINNIMDKDNKATYLNILFNDNFLWKINKDNVSEEMNRQNVKNVDLQFVLRWHLYSESKSISLVAKKCELYDEDMKERKASNDKEKDIYELESSNDNNRGHNNNSDDNNGGDNNNDDDYNNYSDYCKKSNEHTKRKKKYMHYNKHMIYKYNSYYKNILRTNNQNFHSFLCLVYFMFLENLDIFTKNCGVTLFGLLLSEVKNKNIDSNILIIFELFKFGFLTTEALLPPDGKTYPENAYASIQNNNKLDEQDKKSVLLLSRIYSLYNSNIDHSRTYEGLIDFDLCAFFAVVKIIKKTLRQLLQACVTNVLLTNMELIHILPENLYNPFDIHICGFFVTNHFMGVLIKYFLLFDFDDIQNEKETLKRTSDKNMESNKMNNDIETMNDHLLKDKLENQKETEHLSKNNDFKGYDMTTNNHISITQPNKKNNDHINMKEINDKFYTNEQPEDKHMKVDKNQKYGINQVEHKDKRSLIELENNDKNIIYKENYNENGNNSYVYSDEHNLSDDSKTNNYEATHKKHENNLDHKKKEEYKIDEEYCQTPINDDSQNNFNVFEKAIRKKFPSFVNPINDLCNAINTWRDHLCLITQLEQHTNVYDLVSDLKAADNFLEKKISYIGLDKSQTYNRICLSNNK</sequence>
<dbReference type="InterPro" id="IPR006084">
    <property type="entry name" value="XPG/Rad2"/>
</dbReference>
<dbReference type="Proteomes" id="UP000030690">
    <property type="component" value="Unassembled WGS sequence"/>
</dbReference>
<evidence type="ECO:0000256" key="2">
    <source>
        <dbReference type="RuleBase" id="RU910737"/>
    </source>
</evidence>
<comment type="similarity">
    <text evidence="2">Belongs to the XPG/RAD2 endonuclease family. EXO1 subfamily.</text>
</comment>
<keyword evidence="2" id="KW-0228">DNA excision</keyword>
<keyword evidence="2" id="KW-0238">DNA-binding</keyword>
<reference evidence="6 7" key="2">
    <citation type="submission" date="2013-02" db="EMBL/GenBank/DDBJ databases">
        <title>The Genome Sequence of Plasmodium falciparum Vietnam Oak-Knoll (FVO).</title>
        <authorList>
            <consortium name="The Broad Institute Genome Sequencing Platform"/>
            <consortium name="The Broad Institute Genome Sequencing Center for Infectious Disease"/>
            <person name="Neafsey D."/>
            <person name="Cheeseman I."/>
            <person name="Volkman S."/>
            <person name="Adams J."/>
            <person name="Walker B."/>
            <person name="Young S.K."/>
            <person name="Zeng Q."/>
            <person name="Gargeya S."/>
            <person name="Fitzgerald M."/>
            <person name="Haas B."/>
            <person name="Abouelleil A."/>
            <person name="Alvarado L."/>
            <person name="Arachchi H.M."/>
            <person name="Berlin A.M."/>
            <person name="Chapman S.B."/>
            <person name="Dewar J."/>
            <person name="Goldberg J."/>
            <person name="Griggs A."/>
            <person name="Gujja S."/>
            <person name="Hansen M."/>
            <person name="Howarth C."/>
            <person name="Imamovic A."/>
            <person name="Larimer J."/>
            <person name="McCowan C."/>
            <person name="Murphy C."/>
            <person name="Neiman D."/>
            <person name="Pearson M."/>
            <person name="Priest M."/>
            <person name="Roberts A."/>
            <person name="Saif S."/>
            <person name="Shea T."/>
            <person name="Sisk P."/>
            <person name="Sykes S."/>
            <person name="Wortman J."/>
            <person name="Nusbaum C."/>
            <person name="Birren B."/>
        </authorList>
    </citation>
    <scope>NUCLEOTIDE SEQUENCE [LARGE SCALE GENOMIC DNA]</scope>
    <source>
        <strain evidence="7">Vietnam Oak-Knoll (FVO)</strain>
    </source>
</reference>
<dbReference type="GO" id="GO:0046872">
    <property type="term" value="F:metal ion binding"/>
    <property type="evidence" value="ECO:0007669"/>
    <property type="project" value="UniProtKB-UniRule"/>
</dbReference>
<dbReference type="EC" id="3.1.-.-" evidence="2"/>
<feature type="domain" description="Post-transcriptional regulator MKT1 N-terminal" evidence="5">
    <location>
        <begin position="515"/>
        <end position="598"/>
    </location>
</feature>
<keyword evidence="2" id="KW-0234">DNA repair</keyword>
<keyword evidence="2" id="KW-0479">Metal-binding</keyword>
<dbReference type="PANTHER" id="PTHR11081:SF8">
    <property type="entry name" value="EXONUCLEASE 1"/>
    <property type="match status" value="1"/>
</dbReference>
<evidence type="ECO:0000313" key="6">
    <source>
        <dbReference type="EMBL" id="ETW18199.1"/>
    </source>
</evidence>
<dbReference type="InterPro" id="IPR029060">
    <property type="entry name" value="PIN-like_dom_sf"/>
</dbReference>
<dbReference type="InterPro" id="IPR022040">
    <property type="entry name" value="MKT1_N"/>
</dbReference>
<proteinExistence type="inferred from homology"/>
<gene>
    <name evidence="6" type="ORF">PFFVO_02715</name>
</gene>
<dbReference type="PANTHER" id="PTHR11081">
    <property type="entry name" value="FLAP ENDONUCLEASE FAMILY MEMBER"/>
    <property type="match status" value="1"/>
</dbReference>
<keyword evidence="2" id="KW-0269">Exonuclease</keyword>
<comment type="cofactor">
    <cofactor evidence="2">
        <name>Mg(2+)</name>
        <dbReference type="ChEBI" id="CHEBI:18420"/>
    </cofactor>
    <text evidence="2">Binds 2 magnesium ions per subunit. They probably participate in the reaction catalyzed by the enzyme. May bind an additional third magnesium ion after substrate binding.</text>
</comment>
<dbReference type="OrthoDB" id="17262at2759"/>
<feature type="compositionally biased region" description="Low complexity" evidence="3">
    <location>
        <begin position="697"/>
        <end position="716"/>
    </location>
</feature>
<dbReference type="AlphaFoldDB" id="A0A024V6X8"/>
<dbReference type="InterPro" id="IPR037314">
    <property type="entry name" value="MKT1_H3TH"/>
</dbReference>
<keyword evidence="2" id="KW-0540">Nuclease</keyword>
<evidence type="ECO:0000256" key="3">
    <source>
        <dbReference type="SAM" id="MobiDB-lite"/>
    </source>
</evidence>
<keyword evidence="2" id="KW-0539">Nucleus</keyword>
<dbReference type="CDD" id="cd09902">
    <property type="entry name" value="H3TH_MKT1"/>
    <property type="match status" value="1"/>
</dbReference>
<dbReference type="Gene3D" id="3.40.50.1010">
    <property type="entry name" value="5'-nuclease"/>
    <property type="match status" value="1"/>
</dbReference>
<feature type="domain" description="Post-transcriptional regulator MKT1 C-terminal" evidence="4">
    <location>
        <begin position="779"/>
        <end position="985"/>
    </location>
</feature>
<dbReference type="SUPFAM" id="SSF88723">
    <property type="entry name" value="PIN domain-like"/>
    <property type="match status" value="1"/>
</dbReference>
<evidence type="ECO:0000259" key="4">
    <source>
        <dbReference type="Pfam" id="PF12246"/>
    </source>
</evidence>
<dbReference type="GO" id="GO:0017108">
    <property type="term" value="F:5'-flap endonuclease activity"/>
    <property type="evidence" value="ECO:0007669"/>
    <property type="project" value="TreeGrafter"/>
</dbReference>
<comment type="subcellular location">
    <subcellularLocation>
        <location evidence="2">Nucleus</location>
    </subcellularLocation>
</comment>
<keyword evidence="1" id="KW-0810">Translation regulation</keyword>
<dbReference type="GO" id="GO:0035312">
    <property type="term" value="F:5'-3' DNA exonuclease activity"/>
    <property type="evidence" value="ECO:0007669"/>
    <property type="project" value="UniProtKB-UniRule"/>
</dbReference>
<name>A0A024V6X8_PLAFA</name>
<dbReference type="GO" id="GO:0006417">
    <property type="term" value="P:regulation of translation"/>
    <property type="evidence" value="ECO:0007669"/>
    <property type="project" value="UniProtKB-KW"/>
</dbReference>
<evidence type="ECO:0000313" key="7">
    <source>
        <dbReference type="Proteomes" id="UP000030690"/>
    </source>
</evidence>
<dbReference type="InterPro" id="IPR022039">
    <property type="entry name" value="MKT1_C"/>
</dbReference>
<keyword evidence="2" id="KW-0267">Excision nuclease</keyword>
<dbReference type="CDD" id="cd09858">
    <property type="entry name" value="PIN_MKT1"/>
    <property type="match status" value="1"/>
</dbReference>
<dbReference type="GO" id="GO:0005634">
    <property type="term" value="C:nucleus"/>
    <property type="evidence" value="ECO:0007669"/>
    <property type="project" value="UniProtKB-SubCell"/>
</dbReference>
<dbReference type="GO" id="GO:0006281">
    <property type="term" value="P:DNA repair"/>
    <property type="evidence" value="ECO:0007669"/>
    <property type="project" value="UniProtKB-UniRule"/>
</dbReference>
<dbReference type="EMBL" id="KI925079">
    <property type="protein sequence ID" value="ETW18199.1"/>
    <property type="molecule type" value="Genomic_DNA"/>
</dbReference>
<dbReference type="GO" id="GO:0003677">
    <property type="term" value="F:DNA binding"/>
    <property type="evidence" value="ECO:0007669"/>
    <property type="project" value="UniProtKB-UniRule"/>
</dbReference>
<accession>A0A024V6X8</accession>